<protein>
    <submittedName>
        <fullName evidence="1">Uncharacterized protein</fullName>
    </submittedName>
</protein>
<dbReference type="EMBL" id="CP022743">
    <property type="protein sequence ID" value="ASU32689.1"/>
    <property type="molecule type" value="Genomic_DNA"/>
</dbReference>
<reference evidence="1 2" key="1">
    <citation type="submission" date="2017-08" db="EMBL/GenBank/DDBJ databases">
        <title>Complete genome sequence of Mucilaginibacter sp. strain BJC16-A31.</title>
        <authorList>
            <consortium name="Henan University of Science and Technology"/>
            <person name="You X."/>
        </authorList>
    </citation>
    <scope>NUCLEOTIDE SEQUENCE [LARGE SCALE GENOMIC DNA]</scope>
    <source>
        <strain evidence="1 2">BJC16-A31</strain>
    </source>
</reference>
<dbReference type="AlphaFoldDB" id="A0A223NS13"/>
<proteinExistence type="predicted"/>
<dbReference type="KEGG" id="muc:MuYL_0789"/>
<keyword evidence="2" id="KW-1185">Reference proteome</keyword>
<sequence length="39" mass="4721">MWVPFLLALFPNSHYNLQDSHCRKILKMNSRHLIINKQI</sequence>
<gene>
    <name evidence="1" type="ORF">MuYL_0789</name>
</gene>
<name>A0A223NS13_9SPHI</name>
<dbReference type="Proteomes" id="UP000215002">
    <property type="component" value="Chromosome"/>
</dbReference>
<organism evidence="1 2">
    <name type="scientific">Mucilaginibacter xinganensis</name>
    <dbReference type="NCBI Taxonomy" id="1234841"/>
    <lineage>
        <taxon>Bacteria</taxon>
        <taxon>Pseudomonadati</taxon>
        <taxon>Bacteroidota</taxon>
        <taxon>Sphingobacteriia</taxon>
        <taxon>Sphingobacteriales</taxon>
        <taxon>Sphingobacteriaceae</taxon>
        <taxon>Mucilaginibacter</taxon>
    </lineage>
</organism>
<evidence type="ECO:0000313" key="1">
    <source>
        <dbReference type="EMBL" id="ASU32689.1"/>
    </source>
</evidence>
<accession>A0A223NS13</accession>
<evidence type="ECO:0000313" key="2">
    <source>
        <dbReference type="Proteomes" id="UP000215002"/>
    </source>
</evidence>